<dbReference type="EMBL" id="MU275900">
    <property type="protein sequence ID" value="KAI0047685.1"/>
    <property type="molecule type" value="Genomic_DNA"/>
</dbReference>
<name>A0ACB8RVN1_9AGAM</name>
<evidence type="ECO:0000313" key="2">
    <source>
        <dbReference type="Proteomes" id="UP000814033"/>
    </source>
</evidence>
<proteinExistence type="predicted"/>
<keyword evidence="2" id="KW-1185">Reference proteome</keyword>
<protein>
    <submittedName>
        <fullName evidence="1">Uncharacterized protein</fullName>
    </submittedName>
</protein>
<reference evidence="1" key="2">
    <citation type="journal article" date="2022" name="New Phytol.">
        <title>Evolutionary transition to the ectomycorrhizal habit in the genomes of a hyperdiverse lineage of mushroom-forming fungi.</title>
        <authorList>
            <person name="Looney B."/>
            <person name="Miyauchi S."/>
            <person name="Morin E."/>
            <person name="Drula E."/>
            <person name="Courty P.E."/>
            <person name="Kohler A."/>
            <person name="Kuo A."/>
            <person name="LaButti K."/>
            <person name="Pangilinan J."/>
            <person name="Lipzen A."/>
            <person name="Riley R."/>
            <person name="Andreopoulos W."/>
            <person name="He G."/>
            <person name="Johnson J."/>
            <person name="Nolan M."/>
            <person name="Tritt A."/>
            <person name="Barry K.W."/>
            <person name="Grigoriev I.V."/>
            <person name="Nagy L.G."/>
            <person name="Hibbett D."/>
            <person name="Henrissat B."/>
            <person name="Matheny P.B."/>
            <person name="Labbe J."/>
            <person name="Martin F.M."/>
        </authorList>
    </citation>
    <scope>NUCLEOTIDE SEQUENCE</scope>
    <source>
        <strain evidence="1">FP105234-sp</strain>
    </source>
</reference>
<reference evidence="1" key="1">
    <citation type="submission" date="2021-02" db="EMBL/GenBank/DDBJ databases">
        <authorList>
            <consortium name="DOE Joint Genome Institute"/>
            <person name="Ahrendt S."/>
            <person name="Looney B.P."/>
            <person name="Miyauchi S."/>
            <person name="Morin E."/>
            <person name="Drula E."/>
            <person name="Courty P.E."/>
            <person name="Chicoki N."/>
            <person name="Fauchery L."/>
            <person name="Kohler A."/>
            <person name="Kuo A."/>
            <person name="Labutti K."/>
            <person name="Pangilinan J."/>
            <person name="Lipzen A."/>
            <person name="Riley R."/>
            <person name="Andreopoulos W."/>
            <person name="He G."/>
            <person name="Johnson J."/>
            <person name="Barry K.W."/>
            <person name="Grigoriev I.V."/>
            <person name="Nagy L."/>
            <person name="Hibbett D."/>
            <person name="Henrissat B."/>
            <person name="Matheny P.B."/>
            <person name="Labbe J."/>
            <person name="Martin F."/>
        </authorList>
    </citation>
    <scope>NUCLEOTIDE SEQUENCE</scope>
    <source>
        <strain evidence="1">FP105234-sp</strain>
    </source>
</reference>
<evidence type="ECO:0000313" key="1">
    <source>
        <dbReference type="EMBL" id="KAI0047685.1"/>
    </source>
</evidence>
<gene>
    <name evidence="1" type="ORF">FA95DRAFT_1605912</name>
</gene>
<dbReference type="Proteomes" id="UP000814033">
    <property type="component" value="Unassembled WGS sequence"/>
</dbReference>
<accession>A0ACB8RVN1</accession>
<comment type="caution">
    <text evidence="1">The sequence shown here is derived from an EMBL/GenBank/DDBJ whole genome shotgun (WGS) entry which is preliminary data.</text>
</comment>
<organism evidence="1 2">
    <name type="scientific">Auriscalpium vulgare</name>
    <dbReference type="NCBI Taxonomy" id="40419"/>
    <lineage>
        <taxon>Eukaryota</taxon>
        <taxon>Fungi</taxon>
        <taxon>Dikarya</taxon>
        <taxon>Basidiomycota</taxon>
        <taxon>Agaricomycotina</taxon>
        <taxon>Agaricomycetes</taxon>
        <taxon>Russulales</taxon>
        <taxon>Auriscalpiaceae</taxon>
        <taxon>Auriscalpium</taxon>
    </lineage>
</organism>
<sequence>MLKLYASSTPLTRPLTTALRLAATLFFPRTTFRGVSVSAPLPGACHTTLAFLAHDVLRSVLRYRVHIAMKGEQPALCVELPSPISVRLAGRLLHSPSHRRGHGRARAAGILQSITTPTPVHPRELGPGKIQEDPNTPPTRYTLPSTRESSAQTIVESPTTLNTRADVRADRMRTIEAAHAPGKLSQRDPSGGGRAQAPLLTQMRSMLAAEEEPLVSPSRSHHARPEDEGITNTNHLSSAKMKTWIKPQRARLQLPPLRARLHREA</sequence>